<feature type="binding site" evidence="8">
    <location>
        <position position="176"/>
    </location>
    <ligand>
        <name>Zn(2+)</name>
        <dbReference type="ChEBI" id="CHEBI:29105"/>
        <label>2</label>
    </ligand>
</feature>
<keyword evidence="10" id="KW-1185">Reference proteome</keyword>
<gene>
    <name evidence="9" type="ORF">C8N24_1923</name>
</gene>
<evidence type="ECO:0000256" key="2">
    <source>
        <dbReference type="ARBA" id="ARBA00022438"/>
    </source>
</evidence>
<dbReference type="PIRSF" id="PIRSF001123">
    <property type="entry name" value="PepA_GA"/>
    <property type="match status" value="1"/>
</dbReference>
<feature type="binding site" evidence="8">
    <location>
        <position position="64"/>
    </location>
    <ligand>
        <name>Zn(2+)</name>
        <dbReference type="ChEBI" id="CHEBI:29105"/>
        <label>1</label>
    </ligand>
</feature>
<dbReference type="SUPFAM" id="SSF53187">
    <property type="entry name" value="Zn-dependent exopeptidases"/>
    <property type="match status" value="1"/>
</dbReference>
<evidence type="ECO:0000256" key="5">
    <source>
        <dbReference type="ARBA" id="ARBA00022801"/>
    </source>
</evidence>
<comment type="caution">
    <text evidence="9">The sequence shown here is derived from an EMBL/GenBank/DDBJ whole genome shotgun (WGS) entry which is preliminary data.</text>
</comment>
<dbReference type="InterPro" id="IPR051464">
    <property type="entry name" value="Peptidase_M42_aminopept"/>
</dbReference>
<evidence type="ECO:0000256" key="4">
    <source>
        <dbReference type="ARBA" id="ARBA00022723"/>
    </source>
</evidence>
<feature type="binding site" evidence="8">
    <location>
        <position position="232"/>
    </location>
    <ligand>
        <name>Zn(2+)</name>
        <dbReference type="ChEBI" id="CHEBI:29105"/>
        <label>1</label>
    </ligand>
</feature>
<evidence type="ECO:0000256" key="8">
    <source>
        <dbReference type="PIRSR" id="PIRSR001123-2"/>
    </source>
</evidence>
<evidence type="ECO:0000256" key="3">
    <source>
        <dbReference type="ARBA" id="ARBA00022670"/>
    </source>
</evidence>
<evidence type="ECO:0000256" key="7">
    <source>
        <dbReference type="PIRSR" id="PIRSR001123-1"/>
    </source>
</evidence>
<reference evidence="9 10" key="1">
    <citation type="submission" date="2018-10" db="EMBL/GenBank/DDBJ databases">
        <title>Genomic Encyclopedia of Archaeal and Bacterial Type Strains, Phase II (KMG-II): from individual species to whole genera.</title>
        <authorList>
            <person name="Goeker M."/>
        </authorList>
    </citation>
    <scope>NUCLEOTIDE SEQUENCE [LARGE SCALE GENOMIC DNA]</scope>
    <source>
        <strain evidence="9 10">DSM 14954</strain>
    </source>
</reference>
<dbReference type="GO" id="GO:0046872">
    <property type="term" value="F:metal ion binding"/>
    <property type="evidence" value="ECO:0007669"/>
    <property type="project" value="UniProtKB-UniRule"/>
</dbReference>
<dbReference type="Proteomes" id="UP000278962">
    <property type="component" value="Unassembled WGS sequence"/>
</dbReference>
<accession>A0A660LGL9</accession>
<dbReference type="CDD" id="cd05656">
    <property type="entry name" value="M42_Frv"/>
    <property type="match status" value="1"/>
</dbReference>
<dbReference type="PANTHER" id="PTHR32481">
    <property type="entry name" value="AMINOPEPTIDASE"/>
    <property type="match status" value="1"/>
</dbReference>
<keyword evidence="3" id="KW-0645">Protease</keyword>
<keyword evidence="2" id="KW-0031">Aminopeptidase</keyword>
<dbReference type="RefSeq" id="WP_121249813.1">
    <property type="nucleotide sequence ID" value="NZ_RBIL01000001.1"/>
</dbReference>
<comment type="cofactor">
    <cofactor evidence="8">
        <name>a divalent metal cation</name>
        <dbReference type="ChEBI" id="CHEBI:60240"/>
    </cofactor>
    <text evidence="8">Binds 2 divalent metal cations per subunit.</text>
</comment>
<keyword evidence="5" id="KW-0378">Hydrolase</keyword>
<evidence type="ECO:0000256" key="6">
    <source>
        <dbReference type="PIRNR" id="PIRNR001123"/>
    </source>
</evidence>
<dbReference type="GO" id="GO:0006508">
    <property type="term" value="P:proteolysis"/>
    <property type="evidence" value="ECO:0007669"/>
    <property type="project" value="UniProtKB-KW"/>
</dbReference>
<dbReference type="GO" id="GO:0004177">
    <property type="term" value="F:aminopeptidase activity"/>
    <property type="evidence" value="ECO:0007669"/>
    <property type="project" value="UniProtKB-UniRule"/>
</dbReference>
<evidence type="ECO:0000313" key="9">
    <source>
        <dbReference type="EMBL" id="RKQ92084.1"/>
    </source>
</evidence>
<dbReference type="SUPFAM" id="SSF101821">
    <property type="entry name" value="Aminopeptidase/glucanase lid domain"/>
    <property type="match status" value="1"/>
</dbReference>
<feature type="binding site" evidence="8">
    <location>
        <position position="210"/>
    </location>
    <ligand>
        <name>Zn(2+)</name>
        <dbReference type="ChEBI" id="CHEBI:29105"/>
        <label>2</label>
    </ligand>
</feature>
<feature type="binding site" evidence="8">
    <location>
        <position position="319"/>
    </location>
    <ligand>
        <name>Zn(2+)</name>
        <dbReference type="ChEBI" id="CHEBI:29105"/>
        <label>2</label>
    </ligand>
</feature>
<dbReference type="InterPro" id="IPR023367">
    <property type="entry name" value="Peptidase_M42_dom2"/>
</dbReference>
<evidence type="ECO:0000256" key="1">
    <source>
        <dbReference type="ARBA" id="ARBA00006272"/>
    </source>
</evidence>
<dbReference type="PANTHER" id="PTHR32481:SF20">
    <property type="entry name" value="AMINOPEPTIDASE YSDC"/>
    <property type="match status" value="1"/>
</dbReference>
<dbReference type="Gene3D" id="2.40.30.40">
    <property type="entry name" value="Peptidase M42, domain 2"/>
    <property type="match status" value="1"/>
</dbReference>
<dbReference type="Pfam" id="PF05343">
    <property type="entry name" value="Peptidase_M42"/>
    <property type="match status" value="1"/>
</dbReference>
<dbReference type="AlphaFoldDB" id="A0A660LGL9"/>
<dbReference type="InterPro" id="IPR008007">
    <property type="entry name" value="Peptidase_M42"/>
</dbReference>
<name>A0A660LGL9_9ACTN</name>
<sequence>MALPETLRRLLTAAGPSGYEQAPAAVFRDAAAAFGAEVTYDTVGSTVARVPGTGGGKSVAIVGHIDEIGLIVHHIDDDGFLWFTGVGGWDPVVLVGQRVEIATRDGAVSGVVGKKPIHLMKDEDRKKVPELKHLHIDIGAASGEEARGLVRIGDVAVIAGEPIELPGGRFVSRSMDNRLGCFVALETARLVAEAGGAPGDVYAVAVAQEEITFGGSRTTAYSLRPDVAIAVDVTFATDQPGISEQELGKHRFGSGAVITRGSTLDPTVFELLYETAEAEGIPFTVDASARGTGTDADAIHISRAGIPSSVVSVPLRYMHSPVEMVQLSDVEAAAKLLAAFAQRLPADIDFRR</sequence>
<dbReference type="OrthoDB" id="9772053at2"/>
<dbReference type="Gene3D" id="3.40.630.10">
    <property type="entry name" value="Zn peptidases"/>
    <property type="match status" value="1"/>
</dbReference>
<feature type="binding site" evidence="8">
    <location>
        <position position="176"/>
    </location>
    <ligand>
        <name>Zn(2+)</name>
        <dbReference type="ChEBI" id="CHEBI:29105"/>
        <label>1</label>
    </ligand>
</feature>
<feature type="active site" description="Proton acceptor" evidence="7">
    <location>
        <position position="209"/>
    </location>
</feature>
<evidence type="ECO:0000313" key="10">
    <source>
        <dbReference type="Proteomes" id="UP000278962"/>
    </source>
</evidence>
<proteinExistence type="inferred from homology"/>
<comment type="similarity">
    <text evidence="1 6">Belongs to the peptidase M42 family.</text>
</comment>
<protein>
    <submittedName>
        <fullName evidence="9">Endoglucanase</fullName>
    </submittedName>
</protein>
<keyword evidence="4 8" id="KW-0479">Metal-binding</keyword>
<organism evidence="9 10">
    <name type="scientific">Solirubrobacter pauli</name>
    <dbReference type="NCBI Taxonomy" id="166793"/>
    <lineage>
        <taxon>Bacteria</taxon>
        <taxon>Bacillati</taxon>
        <taxon>Actinomycetota</taxon>
        <taxon>Thermoleophilia</taxon>
        <taxon>Solirubrobacterales</taxon>
        <taxon>Solirubrobacteraceae</taxon>
        <taxon>Solirubrobacter</taxon>
    </lineage>
</organism>
<dbReference type="EMBL" id="RBIL01000001">
    <property type="protein sequence ID" value="RKQ92084.1"/>
    <property type="molecule type" value="Genomic_DNA"/>
</dbReference>